<feature type="region of interest" description="Disordered" evidence="1">
    <location>
        <begin position="358"/>
        <end position="423"/>
    </location>
</feature>
<sequence length="535" mass="55439">MPRWFHGAVKPETSLTPSAIGAPPGAAVAGVAWRARGRLNLTVIAKATFAFVDGAKMIPVEPQGIIHADIHHHNNPGRSVRLTSDLAPYLARVDVFFTGHAYAPPGLPAAPFSVRLALFAGERPILDKALAIEPGGEDKAIPLVYERAFGGIGMADNPFGTRSPTVLDPARRDRPAGFAPLGSVWPSRTRLLGRTTRKALEAPILEIPDDFDWSYFQAAPPDQRVEALCGDEWLALQGLHPTLHVLRTRLPGARALARVHGLSAFGVREGQPLELVLDTLHVDGDRQSCSLLWRRSFPLAGEAALAAVRVVVGVELPGTPPAWLAPAEMAMSATRAAAAPEQAGATIELLGEDVEAREPRGAARRLDASAAPTSRAPAGSAAPLPFRPGAAPSPAAAPSPQAPRPPQRRSVSETHSLSSEDQDRALAESLLPFRRTGLSPAPPAAAPAKAAAAPAPPAAAAAPSPAAGAPVPPPTAAPAAPAAAPAAPAAAPAPRSPWGGAASDRAVEPAPPRKAPKPQKLDIQQVIYGSSKGRP</sequence>
<organism evidence="3 4">
    <name type="scientific">Sorangium cellulosum</name>
    <name type="common">Polyangium cellulosum</name>
    <dbReference type="NCBI Taxonomy" id="56"/>
    <lineage>
        <taxon>Bacteria</taxon>
        <taxon>Pseudomonadati</taxon>
        <taxon>Myxococcota</taxon>
        <taxon>Polyangia</taxon>
        <taxon>Polyangiales</taxon>
        <taxon>Polyangiaceae</taxon>
        <taxon>Sorangium</taxon>
    </lineage>
</organism>
<feature type="compositionally biased region" description="Low complexity" evidence="1">
    <location>
        <begin position="446"/>
        <end position="469"/>
    </location>
</feature>
<feature type="compositionally biased region" description="Low complexity" evidence="1">
    <location>
        <begin position="477"/>
        <end position="493"/>
    </location>
</feature>
<feature type="compositionally biased region" description="Pro residues" evidence="1">
    <location>
        <begin position="395"/>
        <end position="405"/>
    </location>
</feature>
<evidence type="ECO:0000313" key="3">
    <source>
        <dbReference type="EMBL" id="AUX31875.1"/>
    </source>
</evidence>
<reference evidence="3 4" key="1">
    <citation type="submission" date="2015-09" db="EMBL/GenBank/DDBJ databases">
        <title>Sorangium comparison.</title>
        <authorList>
            <person name="Zaburannyi N."/>
            <person name="Bunk B."/>
            <person name="Overmann J."/>
            <person name="Mueller R."/>
        </authorList>
    </citation>
    <scope>NUCLEOTIDE SEQUENCE [LARGE SCALE GENOMIC DNA]</scope>
    <source>
        <strain evidence="3 4">So ce836</strain>
    </source>
</reference>
<name>A0A4P2QP77_SORCE</name>
<dbReference type="Proteomes" id="UP000295497">
    <property type="component" value="Chromosome"/>
</dbReference>
<protein>
    <recommendedName>
        <fullName evidence="2">DUF2169 domain-containing protein</fullName>
    </recommendedName>
</protein>
<evidence type="ECO:0000259" key="2">
    <source>
        <dbReference type="Pfam" id="PF09937"/>
    </source>
</evidence>
<dbReference type="EMBL" id="CP012672">
    <property type="protein sequence ID" value="AUX31875.1"/>
    <property type="molecule type" value="Genomic_DNA"/>
</dbReference>
<proteinExistence type="predicted"/>
<accession>A0A4P2QP77</accession>
<evidence type="ECO:0000256" key="1">
    <source>
        <dbReference type="SAM" id="MobiDB-lite"/>
    </source>
</evidence>
<evidence type="ECO:0000313" key="4">
    <source>
        <dbReference type="Proteomes" id="UP000295497"/>
    </source>
</evidence>
<feature type="compositionally biased region" description="Basic and acidic residues" evidence="1">
    <location>
        <begin position="358"/>
        <end position="367"/>
    </location>
</feature>
<dbReference type="InterPro" id="IPR018683">
    <property type="entry name" value="DUF2169"/>
</dbReference>
<gene>
    <name evidence="3" type="ORF">SOCE836_040080</name>
</gene>
<dbReference type="AlphaFoldDB" id="A0A4P2QP77"/>
<feature type="domain" description="DUF2169" evidence="2">
    <location>
        <begin position="37"/>
        <end position="294"/>
    </location>
</feature>
<feature type="region of interest" description="Disordered" evidence="1">
    <location>
        <begin position="435"/>
        <end position="535"/>
    </location>
</feature>
<dbReference type="Pfam" id="PF09937">
    <property type="entry name" value="DUF2169"/>
    <property type="match status" value="1"/>
</dbReference>